<dbReference type="PANTHER" id="PTHR24559:SF444">
    <property type="entry name" value="REVERSE TRANSCRIPTASE DOMAIN-CONTAINING PROTEIN"/>
    <property type="match status" value="1"/>
</dbReference>
<dbReference type="InterPro" id="IPR000477">
    <property type="entry name" value="RT_dom"/>
</dbReference>
<dbReference type="InterPro" id="IPR001969">
    <property type="entry name" value="Aspartic_peptidase_AS"/>
</dbReference>
<dbReference type="PROSITE" id="PS00141">
    <property type="entry name" value="ASP_PROTEASE"/>
    <property type="match status" value="1"/>
</dbReference>
<dbReference type="GO" id="GO:0006508">
    <property type="term" value="P:proteolysis"/>
    <property type="evidence" value="ECO:0007669"/>
    <property type="project" value="InterPro"/>
</dbReference>
<reference evidence="4" key="1">
    <citation type="submission" date="2017-03" db="EMBL/GenBank/DDBJ databases">
        <title>Phytopthora megakarya and P. palmivora, two closely related causual agents of cacao black pod achieved similar genome size and gene model numbers by different mechanisms.</title>
        <authorList>
            <person name="Ali S."/>
            <person name="Shao J."/>
            <person name="Larry D.J."/>
            <person name="Kronmiller B."/>
            <person name="Shen D."/>
            <person name="Strem M.D."/>
            <person name="Melnick R.L."/>
            <person name="Guiltinan M.J."/>
            <person name="Tyler B.M."/>
            <person name="Meinhardt L.W."/>
            <person name="Bailey B.A."/>
        </authorList>
    </citation>
    <scope>NUCLEOTIDE SEQUENCE [LARGE SCALE GENOMIC DNA]</scope>
    <source>
        <strain evidence="4">zdho120</strain>
    </source>
</reference>
<sequence length="852" mass="95503">MCEWKLRKGEGEKIKINLKKEGWSEDQVEECWYQGPDIDLGDSVFLCWDKTLTEPIPDGAPVDSSDAPQPERSQSTEVNVCPLSKSERLQGECSKGVLPKYGRLFSGADLDNMEMCEHDQKESTLGGTTIKTEEEEYDKEIKDRLYPLDEVELLRRRRESSLEEVASLLDLPLDKLKRNQSVSSGCRDSSAFWLRLFREALANSEETKRANRDFRKTTSLTIFPVVASIHEPLVKETATPSRERSKHLPLFANSAASESTELEEKVSMISEEIKGVVYFGKMRKDLVRTVTRKAVYRMLKEAMAKARKEDPSDKAYGSGCPSNPLPLSEDAPGIDWERLRWFAKLVVEEAKLRGDYWERLTLCSRALRGKTRSARRRKRRIYRKTVCFDCSSLYGQQAEAFADTEFRANCDEDVSHYVNVVSMPTMESVFQPKIEQVGLNADGLLEVVATNSTEAGRDFLPVVGDGRRIVCTVGRFEASSSGYIDHLPVRMLADTGATLSLVDSAVLTRIGKTSYLLYPYEGRLGTLELTLEVLVVGKLHIDAILGVDALGAFGALIDVANRSMLLQRSGETLPLGVEAIENTYLATMASSVRLPPLGQALVLTNILGDTPDGSAVLVEAVMNLPPALGVTRPLGTIKDGQVVVEICYVSTEEYWVEKVTTIAAAPVPDGGIRFCIDYRRLIAVTVKDCYPMPLIDDILDVLGDARLFSTMDIASGYWNVPMHEDSIAKTGFTCKYGLYEWLVMHFGLCNAVPAFERLMETVLIDLKWRICLGYLDDCVIFSNDFPTHLVRVRQVLSRLREAEFKLKMKKCHWERSQVVFLGHIVTPSGILSNPEKVKAVMNVQRPRDLHEI</sequence>
<evidence type="ECO:0000313" key="4">
    <source>
        <dbReference type="Proteomes" id="UP000198211"/>
    </source>
</evidence>
<feature type="domain" description="Reverse transcriptase" evidence="2">
    <location>
        <begin position="669"/>
        <end position="824"/>
    </location>
</feature>
<feature type="non-terminal residue" evidence="3">
    <location>
        <position position="852"/>
    </location>
</feature>
<dbReference type="PANTHER" id="PTHR24559">
    <property type="entry name" value="TRANSPOSON TY3-I GAG-POL POLYPROTEIN"/>
    <property type="match status" value="1"/>
</dbReference>
<dbReference type="Gene3D" id="3.30.70.270">
    <property type="match status" value="1"/>
</dbReference>
<dbReference type="GO" id="GO:0004190">
    <property type="term" value="F:aspartic-type endopeptidase activity"/>
    <property type="evidence" value="ECO:0007669"/>
    <property type="project" value="InterPro"/>
</dbReference>
<organism evidence="3 4">
    <name type="scientific">Phytophthora megakarya</name>
    <dbReference type="NCBI Taxonomy" id="4795"/>
    <lineage>
        <taxon>Eukaryota</taxon>
        <taxon>Sar</taxon>
        <taxon>Stramenopiles</taxon>
        <taxon>Oomycota</taxon>
        <taxon>Peronosporomycetes</taxon>
        <taxon>Peronosporales</taxon>
        <taxon>Peronosporaceae</taxon>
        <taxon>Phytophthora</taxon>
    </lineage>
</organism>
<dbReference type="InterPro" id="IPR021109">
    <property type="entry name" value="Peptidase_aspartic_dom_sf"/>
</dbReference>
<evidence type="ECO:0000256" key="1">
    <source>
        <dbReference type="SAM" id="MobiDB-lite"/>
    </source>
</evidence>
<dbReference type="InterPro" id="IPR043128">
    <property type="entry name" value="Rev_trsase/Diguanyl_cyclase"/>
</dbReference>
<dbReference type="SUPFAM" id="SSF56672">
    <property type="entry name" value="DNA/RNA polymerases"/>
    <property type="match status" value="1"/>
</dbReference>
<evidence type="ECO:0000313" key="3">
    <source>
        <dbReference type="EMBL" id="OWZ12495.1"/>
    </source>
</evidence>
<dbReference type="InterPro" id="IPR053134">
    <property type="entry name" value="RNA-dir_DNA_polymerase"/>
</dbReference>
<dbReference type="Proteomes" id="UP000198211">
    <property type="component" value="Unassembled WGS sequence"/>
</dbReference>
<comment type="caution">
    <text evidence="3">The sequence shown here is derived from an EMBL/GenBank/DDBJ whole genome shotgun (WGS) entry which is preliminary data.</text>
</comment>
<dbReference type="AlphaFoldDB" id="A0A225W4J2"/>
<evidence type="ECO:0000259" key="2">
    <source>
        <dbReference type="Pfam" id="PF00078"/>
    </source>
</evidence>
<proteinExistence type="predicted"/>
<name>A0A225W4J2_9STRA</name>
<dbReference type="EMBL" id="NBNE01001829">
    <property type="protein sequence ID" value="OWZ12495.1"/>
    <property type="molecule type" value="Genomic_DNA"/>
</dbReference>
<dbReference type="Pfam" id="PF00078">
    <property type="entry name" value="RVT_1"/>
    <property type="match status" value="1"/>
</dbReference>
<dbReference type="SUPFAM" id="SSF50630">
    <property type="entry name" value="Acid proteases"/>
    <property type="match status" value="1"/>
</dbReference>
<dbReference type="CDD" id="cd01647">
    <property type="entry name" value="RT_LTR"/>
    <property type="match status" value="1"/>
</dbReference>
<accession>A0A225W4J2</accession>
<feature type="region of interest" description="Disordered" evidence="1">
    <location>
        <begin position="56"/>
        <end position="78"/>
    </location>
</feature>
<dbReference type="InterPro" id="IPR043502">
    <property type="entry name" value="DNA/RNA_pol_sf"/>
</dbReference>
<protein>
    <recommendedName>
        <fullName evidence="2">Reverse transcriptase domain-containing protein</fullName>
    </recommendedName>
</protein>
<keyword evidence="4" id="KW-1185">Reference proteome</keyword>
<gene>
    <name evidence="3" type="ORF">PHMEG_00014332</name>
</gene>